<dbReference type="EMBL" id="CP067140">
    <property type="protein sequence ID" value="WCR01780.1"/>
    <property type="molecule type" value="Genomic_DNA"/>
</dbReference>
<evidence type="ECO:0000313" key="1">
    <source>
        <dbReference type="EMBL" id="WCR01780.1"/>
    </source>
</evidence>
<evidence type="ECO:0008006" key="3">
    <source>
        <dbReference type="Google" id="ProtNLM"/>
    </source>
</evidence>
<protein>
    <recommendedName>
        <fullName evidence="3">Glycosyl transferase family 2</fullName>
    </recommendedName>
</protein>
<organism evidence="1 2">
    <name type="scientific">Paracoccus saliphilus</name>
    <dbReference type="NCBI Taxonomy" id="405559"/>
    <lineage>
        <taxon>Bacteria</taxon>
        <taxon>Pseudomonadati</taxon>
        <taxon>Pseudomonadota</taxon>
        <taxon>Alphaproteobacteria</taxon>
        <taxon>Rhodobacterales</taxon>
        <taxon>Paracoccaceae</taxon>
        <taxon>Paracoccus</taxon>
    </lineage>
</organism>
<name>A0ABY7S4K3_9RHOB</name>
<dbReference type="Proteomes" id="UP001215549">
    <property type="component" value="Chromosome"/>
</dbReference>
<proteinExistence type="predicted"/>
<sequence length="238" mass="26855">MIRAHMATFPPRREIMMAVIQRIAPQVDRMFICLNEYNEIPAELGQFGNVEAMIPDRDLKDLGKFAFEAGRDDIVFTVDDDILYPSDYVANTLALAGRVGLNGNIVGYQGNAWVYKKRLNTYGWRNFLFFKACAGIIGVTNLGTGTACMLGRHMPTIADLAGSEGFVDFRFSRLQIERGRSLWVLPRNDDYIERNLPENLKASSLFDTVARSGRMDVQQETWRLMNNVPQNSGTPFGD</sequence>
<reference evidence="1 2" key="1">
    <citation type="submission" date="2021-01" db="EMBL/GenBank/DDBJ databases">
        <title>Biogeographic distribution of Paracoccus.</title>
        <authorList>
            <person name="Hollensteiner J."/>
            <person name="Leineberger J."/>
            <person name="Brinkhoff T."/>
            <person name="Daniel R."/>
        </authorList>
    </citation>
    <scope>NUCLEOTIDE SEQUENCE [LARGE SCALE GENOMIC DNA]</scope>
    <source>
        <strain evidence="1 2">DSM 18447</strain>
    </source>
</reference>
<keyword evidence="2" id="KW-1185">Reference proteome</keyword>
<accession>A0ABY7S4K3</accession>
<gene>
    <name evidence="1" type="ORF">JHX88_12695</name>
</gene>
<evidence type="ECO:0000313" key="2">
    <source>
        <dbReference type="Proteomes" id="UP001215549"/>
    </source>
</evidence>
<dbReference type="RefSeq" id="WP_141225745.1">
    <property type="nucleotide sequence ID" value="NZ_CP067140.1"/>
</dbReference>